<accession>A0A3L6TEZ4</accession>
<dbReference type="EMBL" id="PQIB02000002">
    <property type="protein sequence ID" value="RLN35396.1"/>
    <property type="molecule type" value="Genomic_DNA"/>
</dbReference>
<comment type="caution">
    <text evidence="1">The sequence shown here is derived from an EMBL/GenBank/DDBJ whole genome shotgun (WGS) entry which is preliminary data.</text>
</comment>
<dbReference type="AlphaFoldDB" id="A0A3L6TEZ4"/>
<name>A0A3L6TEZ4_PANMI</name>
<dbReference type="Proteomes" id="UP000275267">
    <property type="component" value="Unassembled WGS sequence"/>
</dbReference>
<evidence type="ECO:0000313" key="1">
    <source>
        <dbReference type="EMBL" id="RLN35396.1"/>
    </source>
</evidence>
<evidence type="ECO:0000313" key="2">
    <source>
        <dbReference type="Proteomes" id="UP000275267"/>
    </source>
</evidence>
<protein>
    <submittedName>
        <fullName evidence="1">Uncharacterized protein</fullName>
    </submittedName>
</protein>
<reference evidence="2" key="1">
    <citation type="journal article" date="2019" name="Nat. Commun.">
        <title>The genome of broomcorn millet.</title>
        <authorList>
            <person name="Zou C."/>
            <person name="Miki D."/>
            <person name="Li D."/>
            <person name="Tang Q."/>
            <person name="Xiao L."/>
            <person name="Rajput S."/>
            <person name="Deng P."/>
            <person name="Jia W."/>
            <person name="Huang R."/>
            <person name="Zhang M."/>
            <person name="Sun Y."/>
            <person name="Hu J."/>
            <person name="Fu X."/>
            <person name="Schnable P.S."/>
            <person name="Li F."/>
            <person name="Zhang H."/>
            <person name="Feng B."/>
            <person name="Zhu X."/>
            <person name="Liu R."/>
            <person name="Schnable J.C."/>
            <person name="Zhu J.-K."/>
            <person name="Zhang H."/>
        </authorList>
    </citation>
    <scope>NUCLEOTIDE SEQUENCE [LARGE SCALE GENOMIC DNA]</scope>
</reference>
<sequence length="101" mass="11052">MNNKINNKRKFRSRPPVIVETAEDNISAVVGVGNEDGASVVVPVDVPDVHEVIDLAGYHRPSGLYRHCPILDGRRRRWPSGSSSAAADRDGCSGRLQFLND</sequence>
<proteinExistence type="predicted"/>
<keyword evidence="2" id="KW-1185">Reference proteome</keyword>
<gene>
    <name evidence="1" type="ORF">C2845_PM03G10370</name>
</gene>
<organism evidence="1 2">
    <name type="scientific">Panicum miliaceum</name>
    <name type="common">Proso millet</name>
    <name type="synonym">Broomcorn millet</name>
    <dbReference type="NCBI Taxonomy" id="4540"/>
    <lineage>
        <taxon>Eukaryota</taxon>
        <taxon>Viridiplantae</taxon>
        <taxon>Streptophyta</taxon>
        <taxon>Embryophyta</taxon>
        <taxon>Tracheophyta</taxon>
        <taxon>Spermatophyta</taxon>
        <taxon>Magnoliopsida</taxon>
        <taxon>Liliopsida</taxon>
        <taxon>Poales</taxon>
        <taxon>Poaceae</taxon>
        <taxon>PACMAD clade</taxon>
        <taxon>Panicoideae</taxon>
        <taxon>Panicodae</taxon>
        <taxon>Paniceae</taxon>
        <taxon>Panicinae</taxon>
        <taxon>Panicum</taxon>
        <taxon>Panicum sect. Panicum</taxon>
    </lineage>
</organism>